<feature type="transmembrane region" description="Helical" evidence="1">
    <location>
        <begin position="47"/>
        <end position="75"/>
    </location>
</feature>
<name>A0AAE0RK42_9TELE</name>
<keyword evidence="4" id="KW-1185">Reference proteome</keyword>
<dbReference type="PANTHER" id="PTHR45036">
    <property type="entry name" value="METHYLTRANSFERASE LIKE 7B"/>
    <property type="match status" value="1"/>
</dbReference>
<evidence type="ECO:0000256" key="1">
    <source>
        <dbReference type="SAM" id="Phobius"/>
    </source>
</evidence>
<evidence type="ECO:0000313" key="4">
    <source>
        <dbReference type="Proteomes" id="UP001274896"/>
    </source>
</evidence>
<accession>A0AAE0RK42</accession>
<dbReference type="Gene3D" id="3.40.50.150">
    <property type="entry name" value="Vaccinia Virus protein VP39"/>
    <property type="match status" value="1"/>
</dbReference>
<dbReference type="Proteomes" id="UP001274896">
    <property type="component" value="Unassembled WGS sequence"/>
</dbReference>
<dbReference type="EMBL" id="JAUCMX010000001">
    <property type="protein sequence ID" value="KAK3556809.1"/>
    <property type="molecule type" value="Genomic_DNA"/>
</dbReference>
<dbReference type="Pfam" id="PF08241">
    <property type="entry name" value="Methyltransf_11"/>
    <property type="match status" value="1"/>
</dbReference>
<dbReference type="PANTHER" id="PTHR45036:SF1">
    <property type="entry name" value="METHYLTRANSFERASE LIKE 7A"/>
    <property type="match status" value="1"/>
</dbReference>
<protein>
    <recommendedName>
        <fullName evidence="2">Methyltransferase type 11 domain-containing protein</fullName>
    </recommendedName>
</protein>
<reference evidence="3" key="1">
    <citation type="submission" date="2023-06" db="EMBL/GenBank/DDBJ databases">
        <title>Male Hemibagrus guttatus genome.</title>
        <authorList>
            <person name="Bian C."/>
        </authorList>
    </citation>
    <scope>NUCLEOTIDE SEQUENCE</scope>
    <source>
        <strain evidence="3">Male_cb2023</strain>
        <tissue evidence="3">Muscle</tissue>
    </source>
</reference>
<dbReference type="CDD" id="cd02440">
    <property type="entry name" value="AdoMet_MTases"/>
    <property type="match status" value="1"/>
</dbReference>
<keyword evidence="1" id="KW-0812">Transmembrane</keyword>
<gene>
    <name evidence="3" type="ORF">QTP70_020478</name>
</gene>
<feature type="domain" description="Methyltransferase type 11" evidence="2">
    <location>
        <begin position="118"/>
        <end position="215"/>
    </location>
</feature>
<organism evidence="3 4">
    <name type="scientific">Hemibagrus guttatus</name>
    <dbReference type="NCBI Taxonomy" id="175788"/>
    <lineage>
        <taxon>Eukaryota</taxon>
        <taxon>Metazoa</taxon>
        <taxon>Chordata</taxon>
        <taxon>Craniata</taxon>
        <taxon>Vertebrata</taxon>
        <taxon>Euteleostomi</taxon>
        <taxon>Actinopterygii</taxon>
        <taxon>Neopterygii</taxon>
        <taxon>Teleostei</taxon>
        <taxon>Ostariophysi</taxon>
        <taxon>Siluriformes</taxon>
        <taxon>Bagridae</taxon>
        <taxon>Hemibagrus</taxon>
    </lineage>
</organism>
<keyword evidence="1" id="KW-0472">Membrane</keyword>
<evidence type="ECO:0000313" key="3">
    <source>
        <dbReference type="EMBL" id="KAK3556809.1"/>
    </source>
</evidence>
<dbReference type="InterPro" id="IPR029063">
    <property type="entry name" value="SAM-dependent_MTases_sf"/>
</dbReference>
<evidence type="ECO:0000259" key="2">
    <source>
        <dbReference type="Pfam" id="PF08241"/>
    </source>
</evidence>
<dbReference type="GO" id="GO:0008757">
    <property type="term" value="F:S-adenosylmethionine-dependent methyltransferase activity"/>
    <property type="evidence" value="ECO:0007669"/>
    <property type="project" value="InterPro"/>
</dbReference>
<sequence length="286" mass="32761">PITRSVSDPCNEYPSAPVTCLWRVSPGRCPVARSAVRFPVDGHDMAFFMRACTLLVQLVTLPLVIAEAVGVYRLYKRVFPFLMYKMSANYNLKMKEQKRELFRSLARFGPPRGPLRVLEIGCGSGSNFEHYPAGCKITCTDPNPHFEQYLQKSMKLSEHLNYDRFVVAPAEDLRQVEDGSVDVVVCTLVLCTVQNPDKVLQEVKRILREGGAFFFMEHVVAEESSWTYFFQHVLQPFWYYFGDGCEMNRATWQNVEQAGFSEVQLRHIQAPIFTLIKPHIMGYAVK</sequence>
<feature type="non-terminal residue" evidence="3">
    <location>
        <position position="1"/>
    </location>
</feature>
<dbReference type="InterPro" id="IPR013216">
    <property type="entry name" value="Methyltransf_11"/>
</dbReference>
<comment type="caution">
    <text evidence="3">The sequence shown here is derived from an EMBL/GenBank/DDBJ whole genome shotgun (WGS) entry which is preliminary data.</text>
</comment>
<keyword evidence="1" id="KW-1133">Transmembrane helix</keyword>
<dbReference type="AlphaFoldDB" id="A0AAE0RK42"/>
<proteinExistence type="predicted"/>
<dbReference type="SUPFAM" id="SSF53335">
    <property type="entry name" value="S-adenosyl-L-methionine-dependent methyltransferases"/>
    <property type="match status" value="1"/>
</dbReference>
<dbReference type="InterPro" id="IPR052356">
    <property type="entry name" value="Thiol_S-MT"/>
</dbReference>